<dbReference type="PATRIC" id="fig|1227455.4.peg.152"/>
<gene>
    <name evidence="2" type="ORF">C449_00750</name>
</gene>
<dbReference type="EMBL" id="AOMD01000002">
    <property type="protein sequence ID" value="EMA47956.1"/>
    <property type="molecule type" value="Genomic_DNA"/>
</dbReference>
<comment type="caution">
    <text evidence="2">The sequence shown here is derived from an EMBL/GenBank/DDBJ whole genome shotgun (WGS) entry which is preliminary data.</text>
</comment>
<name>M0MQP9_9EURY</name>
<proteinExistence type="predicted"/>
<keyword evidence="3" id="KW-1185">Reference proteome</keyword>
<dbReference type="RefSeq" id="WP_006075951.1">
    <property type="nucleotide sequence ID" value="NZ_AOMD01000002.1"/>
</dbReference>
<accession>M0MQP9</accession>
<evidence type="ECO:0000313" key="3">
    <source>
        <dbReference type="Proteomes" id="UP000011669"/>
    </source>
</evidence>
<feature type="domain" description="DUF8112" evidence="1">
    <location>
        <begin position="9"/>
        <end position="101"/>
    </location>
</feature>
<protein>
    <recommendedName>
        <fullName evidence="1">DUF8112 domain-containing protein</fullName>
    </recommendedName>
</protein>
<reference evidence="2 3" key="1">
    <citation type="journal article" date="2014" name="PLoS Genet.">
        <title>Phylogenetically driven sequencing of extremely halophilic archaea reveals strategies for static and dynamic osmo-response.</title>
        <authorList>
            <person name="Becker E.A."/>
            <person name="Seitzer P.M."/>
            <person name="Tritt A."/>
            <person name="Larsen D."/>
            <person name="Krusor M."/>
            <person name="Yao A.I."/>
            <person name="Wu D."/>
            <person name="Madern D."/>
            <person name="Eisen J.A."/>
            <person name="Darling A.E."/>
            <person name="Facciotti M.T."/>
        </authorList>
    </citation>
    <scope>NUCLEOTIDE SEQUENCE [LARGE SCALE GENOMIC DNA]</scope>
    <source>
        <strain evidence="2 3">DSM 5350</strain>
    </source>
</reference>
<evidence type="ECO:0000313" key="2">
    <source>
        <dbReference type="EMBL" id="EMA47956.1"/>
    </source>
</evidence>
<sequence>MTDPLNARQALEGIELPQPTRCRDCHVKQYETTPISVVAERPHDAAEWHVVCAMCVACAGTTVRPSPAADRILAEGEIAMTADTGAQEHWPVLIRVDVVETHELAARGVEV</sequence>
<dbReference type="InterPro" id="IPR058425">
    <property type="entry name" value="DUF8112"/>
</dbReference>
<organism evidence="2 3">
    <name type="scientific">Halococcus saccharolyticus DSM 5350</name>
    <dbReference type="NCBI Taxonomy" id="1227455"/>
    <lineage>
        <taxon>Archaea</taxon>
        <taxon>Methanobacteriati</taxon>
        <taxon>Methanobacteriota</taxon>
        <taxon>Stenosarchaea group</taxon>
        <taxon>Halobacteria</taxon>
        <taxon>Halobacteriales</taxon>
        <taxon>Halococcaceae</taxon>
        <taxon>Halococcus</taxon>
    </lineage>
</organism>
<dbReference type="Pfam" id="PF26417">
    <property type="entry name" value="DUF8112"/>
    <property type="match status" value="1"/>
</dbReference>
<dbReference type="STRING" id="1227455.C449_00750"/>
<evidence type="ECO:0000259" key="1">
    <source>
        <dbReference type="Pfam" id="PF26417"/>
    </source>
</evidence>
<dbReference type="AlphaFoldDB" id="M0MQP9"/>
<dbReference type="Proteomes" id="UP000011669">
    <property type="component" value="Unassembled WGS sequence"/>
</dbReference>
<dbReference type="InParanoid" id="M0MQP9"/>